<protein>
    <submittedName>
        <fullName evidence="2">Uncharacterized protein</fullName>
    </submittedName>
</protein>
<evidence type="ECO:0000313" key="2">
    <source>
        <dbReference type="EMBL" id="KPL54888.1"/>
    </source>
</evidence>
<evidence type="ECO:0000313" key="3">
    <source>
        <dbReference type="Proteomes" id="UP000048984"/>
    </source>
</evidence>
<gene>
    <name evidence="2" type="ORF">ABB55_23905</name>
</gene>
<name>A0A0P6W8F9_9HYPH</name>
<reference evidence="2 3" key="2">
    <citation type="submission" date="2015-10" db="EMBL/GenBank/DDBJ databases">
        <title>Draft Genome Sequence of Prosthecomicrobium hirschii ATCC 27832.</title>
        <authorList>
            <person name="Daniel J."/>
            <person name="Givan S.A."/>
            <person name="Brun Y.V."/>
            <person name="Brown P.J."/>
        </authorList>
    </citation>
    <scope>NUCLEOTIDE SEQUENCE [LARGE SCALE GENOMIC DNA]</scope>
    <source>
        <strain evidence="2 3">16</strain>
    </source>
</reference>
<proteinExistence type="predicted"/>
<sequence length="72" mass="8240">MANWLLAMTPSLGAIFYSFSDRFKTRKSSFMATSPLQDRMQPERIPLYRRGRKALHGPFGSRPGPRSQHDDA</sequence>
<keyword evidence="3" id="KW-1185">Reference proteome</keyword>
<comment type="caution">
    <text evidence="2">The sequence shown here is derived from an EMBL/GenBank/DDBJ whole genome shotgun (WGS) entry which is preliminary data.</text>
</comment>
<evidence type="ECO:0000256" key="1">
    <source>
        <dbReference type="SAM" id="MobiDB-lite"/>
    </source>
</evidence>
<reference evidence="2 3" key="1">
    <citation type="submission" date="2015-09" db="EMBL/GenBank/DDBJ databases">
        <authorList>
            <person name="Jackson K.R."/>
            <person name="Lunt B.L."/>
            <person name="Fisher J.N.B."/>
            <person name="Gardner A.V."/>
            <person name="Bailey M.E."/>
            <person name="Deus L.M."/>
            <person name="Earl A.S."/>
            <person name="Gibby P.D."/>
            <person name="Hartmann K.A."/>
            <person name="Liu J.E."/>
            <person name="Manci A.M."/>
            <person name="Nielsen D.A."/>
            <person name="Solomon M.B."/>
            <person name="Breakwell D.P."/>
            <person name="Burnett S.H."/>
            <person name="Grose J.H."/>
        </authorList>
    </citation>
    <scope>NUCLEOTIDE SEQUENCE [LARGE SCALE GENOMIC DNA]</scope>
    <source>
        <strain evidence="2 3">16</strain>
    </source>
</reference>
<dbReference type="EMBL" id="LJYW01000001">
    <property type="protein sequence ID" value="KPL54888.1"/>
    <property type="molecule type" value="Genomic_DNA"/>
</dbReference>
<feature type="region of interest" description="Disordered" evidence="1">
    <location>
        <begin position="53"/>
        <end position="72"/>
    </location>
</feature>
<organism evidence="2 3">
    <name type="scientific">Prosthecodimorpha hirschii</name>
    <dbReference type="NCBI Taxonomy" id="665126"/>
    <lineage>
        <taxon>Bacteria</taxon>
        <taxon>Pseudomonadati</taxon>
        <taxon>Pseudomonadota</taxon>
        <taxon>Alphaproteobacteria</taxon>
        <taxon>Hyphomicrobiales</taxon>
        <taxon>Ancalomicrobiaceae</taxon>
        <taxon>Prosthecodimorpha</taxon>
    </lineage>
</organism>
<accession>A0A0P6W8F9</accession>
<dbReference type="AlphaFoldDB" id="A0A0P6W8F9"/>
<dbReference type="Proteomes" id="UP000048984">
    <property type="component" value="Unassembled WGS sequence"/>
</dbReference>